<evidence type="ECO:0000313" key="8">
    <source>
        <dbReference type="Proteomes" id="UP001063166"/>
    </source>
</evidence>
<reference evidence="7" key="1">
    <citation type="submission" date="2022-07" db="EMBL/GenBank/DDBJ databases">
        <title>The genome of Lyophyllum shimeji provides insight into the initial evolution of ectomycorrhizal fungal genome.</title>
        <authorList>
            <person name="Kobayashi Y."/>
            <person name="Shibata T."/>
            <person name="Hirakawa H."/>
            <person name="Shigenobu S."/>
            <person name="Nishiyama T."/>
            <person name="Yamada A."/>
            <person name="Hasebe M."/>
            <person name="Kawaguchi M."/>
        </authorList>
    </citation>
    <scope>NUCLEOTIDE SEQUENCE</scope>
    <source>
        <strain evidence="7">AT787</strain>
    </source>
</reference>
<comment type="caution">
    <text evidence="7">The sequence shown here is derived from an EMBL/GenBank/DDBJ whole genome shotgun (WGS) entry which is preliminary data.</text>
</comment>
<dbReference type="FunFam" id="3.40.30.10:FF:000016">
    <property type="entry name" value="Glutathione S-transferase F2"/>
    <property type="match status" value="1"/>
</dbReference>
<dbReference type="InterPro" id="IPR040079">
    <property type="entry name" value="Glutathione_S-Trfase"/>
</dbReference>
<dbReference type="OrthoDB" id="249703at2759"/>
<accession>A0A9P3PSF4</accession>
<proteinExistence type="inferred from homology"/>
<organism evidence="7 8">
    <name type="scientific">Lyophyllum shimeji</name>
    <name type="common">Hon-shimeji</name>
    <name type="synonym">Tricholoma shimeji</name>
    <dbReference type="NCBI Taxonomy" id="47721"/>
    <lineage>
        <taxon>Eukaryota</taxon>
        <taxon>Fungi</taxon>
        <taxon>Dikarya</taxon>
        <taxon>Basidiomycota</taxon>
        <taxon>Agaricomycotina</taxon>
        <taxon>Agaricomycetes</taxon>
        <taxon>Agaricomycetidae</taxon>
        <taxon>Agaricales</taxon>
        <taxon>Tricholomatineae</taxon>
        <taxon>Lyophyllaceae</taxon>
        <taxon>Lyophyllum</taxon>
    </lineage>
</organism>
<dbReference type="GO" id="GO:0006749">
    <property type="term" value="P:glutathione metabolic process"/>
    <property type="evidence" value="ECO:0007669"/>
    <property type="project" value="TreeGrafter"/>
</dbReference>
<dbReference type="EC" id="2.5.1.18" evidence="1"/>
<dbReference type="Pfam" id="PF00043">
    <property type="entry name" value="GST_C"/>
    <property type="match status" value="1"/>
</dbReference>
<dbReference type="Pfam" id="PF02798">
    <property type="entry name" value="GST_N"/>
    <property type="match status" value="1"/>
</dbReference>
<dbReference type="GO" id="GO:0004364">
    <property type="term" value="F:glutathione transferase activity"/>
    <property type="evidence" value="ECO:0007669"/>
    <property type="project" value="UniProtKB-EC"/>
</dbReference>
<dbReference type="CDD" id="cd03053">
    <property type="entry name" value="GST_N_Phi"/>
    <property type="match status" value="1"/>
</dbReference>
<dbReference type="SUPFAM" id="SSF47616">
    <property type="entry name" value="GST C-terminal domain-like"/>
    <property type="match status" value="1"/>
</dbReference>
<keyword evidence="2" id="KW-0808">Transferase</keyword>
<dbReference type="Gene3D" id="3.40.30.10">
    <property type="entry name" value="Glutaredoxin"/>
    <property type="match status" value="1"/>
</dbReference>
<sequence>MVFKVYGNRDYAASKRVATVLLEKHVPFELIEVDSASGEHKSPAFLEKQPFGQTPYIDDDGFILYESRAICRYIATAYAYQGTSLIPTDPQENALFEQAASIELTNFDPPALAAIFEGFYRPVVHGEATDTLALTEHMKKLGSKLDVYDVILGKQRYLAGEEVTLADLFHLPNGELLLDIGCNFLSARPNVARWWKDISTRLSWLSVKDGINSTT</sequence>
<evidence type="ECO:0000256" key="4">
    <source>
        <dbReference type="RuleBase" id="RU003494"/>
    </source>
</evidence>
<dbReference type="SFLD" id="SFLDS00019">
    <property type="entry name" value="Glutathione_Transferase_(cytos"/>
    <property type="match status" value="1"/>
</dbReference>
<dbReference type="GO" id="GO:0043295">
    <property type="term" value="F:glutathione binding"/>
    <property type="evidence" value="ECO:0007669"/>
    <property type="project" value="TreeGrafter"/>
</dbReference>
<feature type="domain" description="GST C-terminal" evidence="6">
    <location>
        <begin position="89"/>
        <end position="215"/>
    </location>
</feature>
<evidence type="ECO:0000256" key="1">
    <source>
        <dbReference type="ARBA" id="ARBA00012452"/>
    </source>
</evidence>
<name>A0A9P3PSF4_LYOSH</name>
<gene>
    <name evidence="7" type="ORF">LshimejAT787_0806000</name>
</gene>
<evidence type="ECO:0000256" key="2">
    <source>
        <dbReference type="ARBA" id="ARBA00022679"/>
    </source>
</evidence>
<dbReference type="SFLD" id="SFLDG00358">
    <property type="entry name" value="Main_(cytGST)"/>
    <property type="match status" value="1"/>
</dbReference>
<dbReference type="AlphaFoldDB" id="A0A9P3PSF4"/>
<dbReference type="PROSITE" id="PS50404">
    <property type="entry name" value="GST_NTER"/>
    <property type="match status" value="1"/>
</dbReference>
<feature type="domain" description="GST N-terminal" evidence="5">
    <location>
        <begin position="1"/>
        <end position="82"/>
    </location>
</feature>
<dbReference type="GO" id="GO:0005737">
    <property type="term" value="C:cytoplasm"/>
    <property type="evidence" value="ECO:0007669"/>
    <property type="project" value="TreeGrafter"/>
</dbReference>
<comment type="similarity">
    <text evidence="4">Belongs to the GST superfamily.</text>
</comment>
<dbReference type="InterPro" id="IPR010987">
    <property type="entry name" value="Glutathione-S-Trfase_C-like"/>
</dbReference>
<keyword evidence="8" id="KW-1185">Reference proteome</keyword>
<dbReference type="InterPro" id="IPR036282">
    <property type="entry name" value="Glutathione-S-Trfase_C_sf"/>
</dbReference>
<dbReference type="PANTHER" id="PTHR43900:SF3">
    <property type="entry name" value="GLUTATHIONE S-TRANSFERASE RHO"/>
    <property type="match status" value="1"/>
</dbReference>
<protein>
    <recommendedName>
        <fullName evidence="1">glutathione transferase</fullName>
        <ecNumber evidence="1">2.5.1.18</ecNumber>
    </recommendedName>
</protein>
<dbReference type="EMBL" id="BRPK01000008">
    <property type="protein sequence ID" value="GLB40729.1"/>
    <property type="molecule type" value="Genomic_DNA"/>
</dbReference>
<dbReference type="Gene3D" id="1.20.1050.10">
    <property type="match status" value="1"/>
</dbReference>
<comment type="catalytic activity">
    <reaction evidence="3">
        <text>RX + glutathione = an S-substituted glutathione + a halide anion + H(+)</text>
        <dbReference type="Rhea" id="RHEA:16437"/>
        <dbReference type="ChEBI" id="CHEBI:15378"/>
        <dbReference type="ChEBI" id="CHEBI:16042"/>
        <dbReference type="ChEBI" id="CHEBI:17792"/>
        <dbReference type="ChEBI" id="CHEBI:57925"/>
        <dbReference type="ChEBI" id="CHEBI:90779"/>
        <dbReference type="EC" id="2.5.1.18"/>
    </reaction>
</comment>
<dbReference type="InterPro" id="IPR004046">
    <property type="entry name" value="GST_C"/>
</dbReference>
<evidence type="ECO:0000256" key="3">
    <source>
        <dbReference type="ARBA" id="ARBA00047960"/>
    </source>
</evidence>
<evidence type="ECO:0000259" key="5">
    <source>
        <dbReference type="PROSITE" id="PS50404"/>
    </source>
</evidence>
<dbReference type="InterPro" id="IPR036249">
    <property type="entry name" value="Thioredoxin-like_sf"/>
</dbReference>
<dbReference type="SUPFAM" id="SSF52833">
    <property type="entry name" value="Thioredoxin-like"/>
    <property type="match status" value="1"/>
</dbReference>
<dbReference type="Proteomes" id="UP001063166">
    <property type="component" value="Unassembled WGS sequence"/>
</dbReference>
<dbReference type="InterPro" id="IPR004045">
    <property type="entry name" value="Glutathione_S-Trfase_N"/>
</dbReference>
<dbReference type="PROSITE" id="PS50405">
    <property type="entry name" value="GST_CTER"/>
    <property type="match status" value="1"/>
</dbReference>
<dbReference type="PANTHER" id="PTHR43900">
    <property type="entry name" value="GLUTATHIONE S-TRANSFERASE RHO"/>
    <property type="match status" value="1"/>
</dbReference>
<evidence type="ECO:0000259" key="6">
    <source>
        <dbReference type="PROSITE" id="PS50405"/>
    </source>
</evidence>
<evidence type="ECO:0000313" key="7">
    <source>
        <dbReference type="EMBL" id="GLB40729.1"/>
    </source>
</evidence>